<dbReference type="AlphaFoldDB" id="A0A833TJR4"/>
<comment type="caution">
    <text evidence="1">The sequence shown here is derived from an EMBL/GenBank/DDBJ whole genome shotgun (WGS) entry which is preliminary data.</text>
</comment>
<keyword evidence="2" id="KW-1185">Reference proteome</keyword>
<protein>
    <submittedName>
        <fullName evidence="1">Uncharacterized protein</fullName>
    </submittedName>
</protein>
<gene>
    <name evidence="1" type="ORF">GN244_ATG02698</name>
</gene>
<organism evidence="1 2">
    <name type="scientific">Phytophthora infestans</name>
    <name type="common">Potato late blight agent</name>
    <name type="synonym">Botrytis infestans</name>
    <dbReference type="NCBI Taxonomy" id="4787"/>
    <lineage>
        <taxon>Eukaryota</taxon>
        <taxon>Sar</taxon>
        <taxon>Stramenopiles</taxon>
        <taxon>Oomycota</taxon>
        <taxon>Peronosporomycetes</taxon>
        <taxon>Peronosporales</taxon>
        <taxon>Peronosporaceae</taxon>
        <taxon>Phytophthora</taxon>
    </lineage>
</organism>
<dbReference type="Proteomes" id="UP000602510">
    <property type="component" value="Unassembled WGS sequence"/>
</dbReference>
<accession>A0A833TJR4</accession>
<reference evidence="1" key="1">
    <citation type="submission" date="2020-04" db="EMBL/GenBank/DDBJ databases">
        <title>Hybrid Assembly of Korean Phytophthora infestans isolates.</title>
        <authorList>
            <person name="Prokchorchik M."/>
            <person name="Lee Y."/>
            <person name="Seo J."/>
            <person name="Cho J.-H."/>
            <person name="Park Y.-E."/>
            <person name="Jang D.-C."/>
            <person name="Im J.-S."/>
            <person name="Choi J.-G."/>
            <person name="Park H.-J."/>
            <person name="Lee G.-B."/>
            <person name="Lee Y.-G."/>
            <person name="Hong S.-Y."/>
            <person name="Cho K."/>
            <person name="Sohn K.H."/>
        </authorList>
    </citation>
    <scope>NUCLEOTIDE SEQUENCE</scope>
    <source>
        <strain evidence="1">KR_1_A1</strain>
    </source>
</reference>
<sequence>MKQIIPPYPITYDMLIKTSRYTYVQIYTRGVVNRSFSSETIRLPSTDEKLADVTQGIEAKLGFPGVAGTIDSTSILIKRFDDFEGFYCRKEFKPVVDNELRFIAFSIRNGA</sequence>
<evidence type="ECO:0000313" key="2">
    <source>
        <dbReference type="Proteomes" id="UP000602510"/>
    </source>
</evidence>
<name>A0A833TJR4_PHYIN</name>
<dbReference type="EMBL" id="WSZM01000058">
    <property type="protein sequence ID" value="KAF4044789.1"/>
    <property type="molecule type" value="Genomic_DNA"/>
</dbReference>
<evidence type="ECO:0000313" key="1">
    <source>
        <dbReference type="EMBL" id="KAF4044789.1"/>
    </source>
</evidence>
<proteinExistence type="predicted"/>